<reference evidence="7" key="2">
    <citation type="submission" date="2019-02" db="EMBL/GenBank/DDBJ databases">
        <title>Opniocepnalus argus Var Kimnra genome.</title>
        <authorList>
            <person name="Zhou C."/>
            <person name="Xiao S."/>
        </authorList>
    </citation>
    <scope>NUCLEOTIDE SEQUENCE [LARGE SCALE GENOMIC DNA]</scope>
</reference>
<dbReference type="Gene3D" id="2.60.120.40">
    <property type="match status" value="1"/>
</dbReference>
<feature type="signal peptide" evidence="4">
    <location>
        <begin position="1"/>
        <end position="31"/>
    </location>
</feature>
<protein>
    <submittedName>
        <fullName evidence="6">Caprin-2 RNA granule protein 140</fullName>
    </submittedName>
</protein>
<dbReference type="Pfam" id="PF00386">
    <property type="entry name" value="C1q"/>
    <property type="match status" value="1"/>
</dbReference>
<evidence type="ECO:0000256" key="2">
    <source>
        <dbReference type="ARBA" id="ARBA00022525"/>
    </source>
</evidence>
<organism evidence="6 7">
    <name type="scientific">Channa argus</name>
    <name type="common">Northern snakehead</name>
    <name type="synonym">Ophicephalus argus</name>
    <dbReference type="NCBI Taxonomy" id="215402"/>
    <lineage>
        <taxon>Eukaryota</taxon>
        <taxon>Metazoa</taxon>
        <taxon>Chordata</taxon>
        <taxon>Craniata</taxon>
        <taxon>Vertebrata</taxon>
        <taxon>Euteleostomi</taxon>
        <taxon>Actinopterygii</taxon>
        <taxon>Neopterygii</taxon>
        <taxon>Teleostei</taxon>
        <taxon>Neoteleostei</taxon>
        <taxon>Acanthomorphata</taxon>
        <taxon>Anabantaria</taxon>
        <taxon>Anabantiformes</taxon>
        <taxon>Channoidei</taxon>
        <taxon>Channidae</taxon>
        <taxon>Channa</taxon>
    </lineage>
</organism>
<comment type="subcellular location">
    <subcellularLocation>
        <location evidence="1">Secreted</location>
    </subcellularLocation>
</comment>
<dbReference type="AlphaFoldDB" id="A0A6G1Q6D7"/>
<name>A0A6G1Q6D7_CHAAH</name>
<keyword evidence="2" id="KW-0964">Secreted</keyword>
<sequence length="215" mass="23581">MNQTVSDSDLKMILFICLLLCCCCGLDNARAGEHECPDSCALEQELVAIKEKFKTMESMLEESKTRMMNSENQIAELKNRANTKVIFSAAAGGTGSIGPFNRDTTLIYKSVLTNIGDAYDSLTGIFTAPVAGAYYFCIFYHAGGQKQAKLLLYKNNELIAMAHDHESEADTADNGGNAVFVQLQQGDRVFVQSEANTHIWGSNHHTTFSGFLVTQ</sequence>
<evidence type="ECO:0000313" key="6">
    <source>
        <dbReference type="EMBL" id="KAF3697736.1"/>
    </source>
</evidence>
<dbReference type="PANTHER" id="PTHR22923">
    <property type="entry name" value="CEREBELLIN-RELATED"/>
    <property type="match status" value="1"/>
</dbReference>
<dbReference type="PANTHER" id="PTHR22923:SF102">
    <property type="entry name" value="CEREBELLIN 13-RELATED"/>
    <property type="match status" value="1"/>
</dbReference>
<evidence type="ECO:0000313" key="7">
    <source>
        <dbReference type="Proteomes" id="UP000503349"/>
    </source>
</evidence>
<dbReference type="Proteomes" id="UP000503349">
    <property type="component" value="Chromosome 13"/>
</dbReference>
<accession>A0A6G1Q6D7</accession>
<dbReference type="InterPro" id="IPR050822">
    <property type="entry name" value="Cerebellin_Synaptic_Org"/>
</dbReference>
<evidence type="ECO:0000256" key="3">
    <source>
        <dbReference type="ARBA" id="ARBA00022729"/>
    </source>
</evidence>
<proteinExistence type="predicted"/>
<feature type="chain" id="PRO_5026315854" evidence="4">
    <location>
        <begin position="32"/>
        <end position="215"/>
    </location>
</feature>
<dbReference type="GO" id="GO:0005576">
    <property type="term" value="C:extracellular region"/>
    <property type="evidence" value="ECO:0007669"/>
    <property type="project" value="UniProtKB-SubCell"/>
</dbReference>
<dbReference type="PRINTS" id="PR00007">
    <property type="entry name" value="COMPLEMNTC1Q"/>
</dbReference>
<dbReference type="InterPro" id="IPR008983">
    <property type="entry name" value="Tumour_necrosis_fac-like_dom"/>
</dbReference>
<evidence type="ECO:0000256" key="1">
    <source>
        <dbReference type="ARBA" id="ARBA00004613"/>
    </source>
</evidence>
<evidence type="ECO:0000259" key="5">
    <source>
        <dbReference type="PROSITE" id="PS50871"/>
    </source>
</evidence>
<keyword evidence="7" id="KW-1185">Reference proteome</keyword>
<dbReference type="PROSITE" id="PS50871">
    <property type="entry name" value="C1Q"/>
    <property type="match status" value="1"/>
</dbReference>
<feature type="domain" description="C1q" evidence="5">
    <location>
        <begin position="80"/>
        <end position="215"/>
    </location>
</feature>
<dbReference type="SMART" id="SM00110">
    <property type="entry name" value="C1Q"/>
    <property type="match status" value="1"/>
</dbReference>
<dbReference type="InterPro" id="IPR001073">
    <property type="entry name" value="C1q_dom"/>
</dbReference>
<dbReference type="EMBL" id="CM015724">
    <property type="protein sequence ID" value="KAF3697736.1"/>
    <property type="molecule type" value="Genomic_DNA"/>
</dbReference>
<keyword evidence="3 4" id="KW-0732">Signal</keyword>
<evidence type="ECO:0000256" key="4">
    <source>
        <dbReference type="SAM" id="SignalP"/>
    </source>
</evidence>
<reference evidence="6 7" key="1">
    <citation type="submission" date="2019-02" db="EMBL/GenBank/DDBJ databases">
        <title>Opniocepnalus argus genome.</title>
        <authorList>
            <person name="Zhou C."/>
            <person name="Xiao S."/>
        </authorList>
    </citation>
    <scope>NUCLEOTIDE SEQUENCE [LARGE SCALE GENOMIC DNA]</scope>
    <source>
        <strain evidence="6">OARG1902GOOAL</strain>
        <tissue evidence="6">Muscle</tissue>
    </source>
</reference>
<dbReference type="SUPFAM" id="SSF49842">
    <property type="entry name" value="TNF-like"/>
    <property type="match status" value="1"/>
</dbReference>
<gene>
    <name evidence="6" type="ORF">EXN66_Car013416</name>
</gene>